<organism evidence="4 5">
    <name type="scientific">Rhizoctonia solani</name>
    <dbReference type="NCBI Taxonomy" id="456999"/>
    <lineage>
        <taxon>Eukaryota</taxon>
        <taxon>Fungi</taxon>
        <taxon>Dikarya</taxon>
        <taxon>Basidiomycota</taxon>
        <taxon>Agaricomycotina</taxon>
        <taxon>Agaricomycetes</taxon>
        <taxon>Cantharellales</taxon>
        <taxon>Ceratobasidiaceae</taxon>
        <taxon>Rhizoctonia</taxon>
    </lineage>
</organism>
<dbReference type="InterPro" id="IPR044429">
    <property type="entry name" value="SETD4_SET"/>
</dbReference>
<dbReference type="GO" id="GO:0000166">
    <property type="term" value="F:nucleotide binding"/>
    <property type="evidence" value="ECO:0007669"/>
    <property type="project" value="InterPro"/>
</dbReference>
<evidence type="ECO:0000256" key="2">
    <source>
        <dbReference type="ARBA" id="ARBA00023002"/>
    </source>
</evidence>
<dbReference type="InterPro" id="IPR051317">
    <property type="entry name" value="Gfo/Idh/MocA_oxidoreduct"/>
</dbReference>
<reference evidence="4" key="1">
    <citation type="submission" date="2020-09" db="EMBL/GenBank/DDBJ databases">
        <title>Comparative genome analyses of four rice-infecting Rhizoctonia solani isolates reveal extensive enrichment of homogalacturonan modification genes.</title>
        <authorList>
            <person name="Lee D.-Y."/>
            <person name="Jeon J."/>
            <person name="Kim K.-T."/>
            <person name="Cheong K."/>
            <person name="Song H."/>
            <person name="Choi G."/>
            <person name="Ko J."/>
            <person name="Opiyo S.O."/>
            <person name="Zuo S."/>
            <person name="Madhav S."/>
            <person name="Lee Y.-H."/>
            <person name="Wang G.-L."/>
        </authorList>
    </citation>
    <scope>NUCLEOTIDE SEQUENCE</scope>
    <source>
        <strain evidence="4">AG1-IA YN-7</strain>
    </source>
</reference>
<dbReference type="GO" id="GO:0016279">
    <property type="term" value="F:protein-lysine N-methyltransferase activity"/>
    <property type="evidence" value="ECO:0007669"/>
    <property type="project" value="InterPro"/>
</dbReference>
<dbReference type="InterPro" id="IPR036291">
    <property type="entry name" value="NAD(P)-bd_dom_sf"/>
</dbReference>
<comment type="similarity">
    <text evidence="1">Belongs to the Gfo/Idh/MocA family.</text>
</comment>
<dbReference type="SUPFAM" id="SSF51735">
    <property type="entry name" value="NAD(P)-binding Rossmann-fold domains"/>
    <property type="match status" value="1"/>
</dbReference>
<dbReference type="InterPro" id="IPR046341">
    <property type="entry name" value="SET_dom_sf"/>
</dbReference>
<dbReference type="Pfam" id="PF09273">
    <property type="entry name" value="Rubis-subs-bind"/>
    <property type="match status" value="1"/>
</dbReference>
<feature type="domain" description="SET" evidence="3">
    <location>
        <begin position="20"/>
        <end position="261"/>
    </location>
</feature>
<dbReference type="AlphaFoldDB" id="A0A8H7H9F7"/>
<dbReference type="SUPFAM" id="SSF82199">
    <property type="entry name" value="SET domain"/>
    <property type="match status" value="1"/>
</dbReference>
<evidence type="ECO:0000313" key="5">
    <source>
        <dbReference type="Proteomes" id="UP000650582"/>
    </source>
</evidence>
<gene>
    <name evidence="4" type="ORF">RHS04_04161</name>
</gene>
<keyword evidence="2" id="KW-0560">Oxidoreductase</keyword>
<name>A0A8H7H9F7_9AGAM</name>
<dbReference type="EMBL" id="JACYCC010000037">
    <property type="protein sequence ID" value="KAF8679801.1"/>
    <property type="molecule type" value="Genomic_DNA"/>
</dbReference>
<dbReference type="PANTHER" id="PTHR43708:SF5">
    <property type="entry name" value="CONSERVED EXPRESSED OXIDOREDUCTASE (EUROFUNG)-RELATED"/>
    <property type="match status" value="1"/>
</dbReference>
<accession>A0A8H7H9F7</accession>
<dbReference type="GO" id="GO:0016491">
    <property type="term" value="F:oxidoreductase activity"/>
    <property type="evidence" value="ECO:0007669"/>
    <property type="project" value="UniProtKB-KW"/>
</dbReference>
<dbReference type="CDD" id="cd19177">
    <property type="entry name" value="SET_SETD4"/>
    <property type="match status" value="1"/>
</dbReference>
<sequence length="840" mass="93914">MDPPWLRLEKLINSEENYIVRVEPRYVAGAGRGLFATQDLAALETVISVPSQFLMNARTLSAQYPEPILPQSTPISTIDPPPLSSIQLLSLHLYRVKRGIKDDSFDPYISTLPPSFADHPLAVMQKPDLRPAVMKMVPPSVENMLLSVEKRLKDDWNLALRTMEHFPDLLSSGKEEMEDSDCLLEDYMWAWLNVNTRCLYHGLGFAQPSDNVTMCPILDFANHTSIDSLSITQDEFALGDGMAFSTPGPIKNGDQVYLRYGGHSNAFLFSEYGFVLPLGLQGAHITNGEIIVDPDLEDRFQGAKNFKLKRELLRDRNYWGDWTFHVQDGEARPSYRVIIALRLLHVSINSEDDSNHELQLWEDSIMGLVDNVSEENELKVRQSVIDLCKTIVERSKTKISYVRSQVADREASGPVEWLHVLDMIEQLWEEEYYVAKKLSLRCAGVEVHPPSDPQLTLPTYKRDYRIEEYTPLWPSPISMVQPIKTGVIGVGSSAVTFHVPFLLALPNLFEVYSVLERKATDEQKKSGGTIGAKFNTPAIRVINTIEEFLADPELQLVIITTPNETHYPFAKAAIQAKKHVLLEKPVTPTYAEAKELDSLAKSQGVILSAFQNRRWDSDFLTLKKLVSEGKLGDLVEFESRFDRYRPSPRTTAFWREAAGPGAGHTFDLGPHLIDQVLQLFGRPNRLTASIQNLRGFGGLAIDDTPYPIRATVAASSLSVKKSQLRFSVRGSKGSYEKRGLDPQEDQLKARKVAVLDAQFGREDETIAGILDFVNDNGTIESTTVTSEKGSYQSLFENLAGAIASGADLQVKFEQSAAVIQMIELAMVSSKEGRTVEVPAP</sequence>
<dbReference type="InterPro" id="IPR004104">
    <property type="entry name" value="Gfo/Idh/MocA-like_OxRdtase_C"/>
</dbReference>
<proteinExistence type="inferred from homology"/>
<dbReference type="Gene3D" id="3.90.1410.10">
    <property type="entry name" value="set domain protein methyltransferase, domain 1"/>
    <property type="match status" value="1"/>
</dbReference>
<dbReference type="PROSITE" id="PS50280">
    <property type="entry name" value="SET"/>
    <property type="match status" value="1"/>
</dbReference>
<dbReference type="Gene3D" id="3.40.50.720">
    <property type="entry name" value="NAD(P)-binding Rossmann-like Domain"/>
    <property type="match status" value="1"/>
</dbReference>
<evidence type="ECO:0000259" key="3">
    <source>
        <dbReference type="PROSITE" id="PS50280"/>
    </source>
</evidence>
<protein>
    <submittedName>
        <fullName evidence="4">Oxidoreductase family, C-terminal alpha/beta domain</fullName>
    </submittedName>
</protein>
<dbReference type="Gene3D" id="3.30.360.10">
    <property type="entry name" value="Dihydrodipicolinate Reductase, domain 2"/>
    <property type="match status" value="1"/>
</dbReference>
<comment type="caution">
    <text evidence="4">The sequence shown here is derived from an EMBL/GenBank/DDBJ whole genome shotgun (WGS) entry which is preliminary data.</text>
</comment>
<dbReference type="InterPro" id="IPR001214">
    <property type="entry name" value="SET_dom"/>
</dbReference>
<dbReference type="InterPro" id="IPR000683">
    <property type="entry name" value="Gfo/Idh/MocA-like_OxRdtase_N"/>
</dbReference>
<dbReference type="PANTHER" id="PTHR43708">
    <property type="entry name" value="CONSERVED EXPRESSED OXIDOREDUCTASE (EUROFUNG)"/>
    <property type="match status" value="1"/>
</dbReference>
<evidence type="ECO:0000256" key="1">
    <source>
        <dbReference type="ARBA" id="ARBA00010928"/>
    </source>
</evidence>
<dbReference type="InterPro" id="IPR015353">
    <property type="entry name" value="Rubisco_LSMT_subst-bd"/>
</dbReference>
<dbReference type="Proteomes" id="UP000650582">
    <property type="component" value="Unassembled WGS sequence"/>
</dbReference>
<dbReference type="Pfam" id="PF02894">
    <property type="entry name" value="GFO_IDH_MocA_C"/>
    <property type="match status" value="1"/>
</dbReference>
<evidence type="ECO:0000313" key="4">
    <source>
        <dbReference type="EMBL" id="KAF8679801.1"/>
    </source>
</evidence>
<dbReference type="Pfam" id="PF01408">
    <property type="entry name" value="GFO_IDH_MocA"/>
    <property type="match status" value="1"/>
</dbReference>